<dbReference type="eggNOG" id="KOG0289">
    <property type="taxonomic scope" value="Eukaryota"/>
</dbReference>
<dbReference type="OMA" id="SLDQHWA"/>
<keyword evidence="5 16" id="KW-0507">mRNA processing</keyword>
<keyword evidence="13 16" id="KW-0234">DNA repair</keyword>
<proteinExistence type="inferred from homology"/>
<dbReference type="GO" id="GO:0000974">
    <property type="term" value="C:Prp19 complex"/>
    <property type="evidence" value="ECO:0007669"/>
    <property type="project" value="UniProtKB-UniRule"/>
</dbReference>
<evidence type="ECO:0000256" key="9">
    <source>
        <dbReference type="ARBA" id="ARBA00022763"/>
    </source>
</evidence>
<dbReference type="CDD" id="cd16656">
    <property type="entry name" value="RING-Ubox_PRP19"/>
    <property type="match status" value="1"/>
</dbReference>
<dbReference type="UniPathway" id="UPA00143"/>
<dbReference type="PROSITE" id="PS50082">
    <property type="entry name" value="WD_REPEATS_2"/>
    <property type="match status" value="1"/>
</dbReference>
<dbReference type="PANTHER" id="PTHR43995">
    <property type="entry name" value="PRE-MRNA-PROCESSING FACTOR 19"/>
    <property type="match status" value="1"/>
</dbReference>
<feature type="domain" description="U-box" evidence="18">
    <location>
        <begin position="50"/>
        <end position="124"/>
    </location>
</feature>
<comment type="subunit">
    <text evidence="16">Homotetramer.</text>
</comment>
<comment type="pathway">
    <text evidence="2 16">Protein modification; protein ubiquitination.</text>
</comment>
<evidence type="ECO:0000256" key="8">
    <source>
        <dbReference type="ARBA" id="ARBA00022737"/>
    </source>
</evidence>
<feature type="repeat" description="WD" evidence="15">
    <location>
        <begin position="332"/>
        <end position="373"/>
    </location>
</feature>
<dbReference type="InterPro" id="IPR036322">
    <property type="entry name" value="WD40_repeat_dom_sf"/>
</dbReference>
<evidence type="ECO:0000256" key="3">
    <source>
        <dbReference type="ARBA" id="ARBA00006388"/>
    </source>
</evidence>
<dbReference type="InterPro" id="IPR013083">
    <property type="entry name" value="Znf_RING/FYVE/PHD"/>
</dbReference>
<evidence type="ECO:0000256" key="7">
    <source>
        <dbReference type="ARBA" id="ARBA00022728"/>
    </source>
</evidence>
<keyword evidence="7 16" id="KW-0747">Spliceosome</keyword>
<dbReference type="InterPro" id="IPR015943">
    <property type="entry name" value="WD40/YVTN_repeat-like_dom_sf"/>
</dbReference>
<keyword evidence="9 16" id="KW-0227">DNA damage</keyword>
<dbReference type="HOGENOM" id="CLU_023894_0_1_1"/>
<evidence type="ECO:0000256" key="13">
    <source>
        <dbReference type="ARBA" id="ARBA00023204"/>
    </source>
</evidence>
<dbReference type="GO" id="GO:0005737">
    <property type="term" value="C:cytoplasm"/>
    <property type="evidence" value="ECO:0007669"/>
    <property type="project" value="TreeGrafter"/>
</dbReference>
<dbReference type="GO" id="GO:0071006">
    <property type="term" value="C:U2-type catalytic step 1 spliceosome"/>
    <property type="evidence" value="ECO:0007669"/>
    <property type="project" value="TreeGrafter"/>
</dbReference>
<evidence type="ECO:0000256" key="14">
    <source>
        <dbReference type="ARBA" id="ARBA00023242"/>
    </source>
</evidence>
<organism evidence="19 20">
    <name type="scientific">Tuber melanosporum (strain Mel28)</name>
    <name type="common">Perigord black truffle</name>
    <dbReference type="NCBI Taxonomy" id="656061"/>
    <lineage>
        <taxon>Eukaryota</taxon>
        <taxon>Fungi</taxon>
        <taxon>Dikarya</taxon>
        <taxon>Ascomycota</taxon>
        <taxon>Pezizomycotina</taxon>
        <taxon>Pezizomycetes</taxon>
        <taxon>Pezizales</taxon>
        <taxon>Tuberaceae</taxon>
        <taxon>Tuber</taxon>
    </lineage>
</organism>
<accession>D5GLD4</accession>
<keyword evidence="14 16" id="KW-0539">Nucleus</keyword>
<dbReference type="EC" id="2.3.2.27" evidence="16"/>
<dbReference type="SMART" id="SM00504">
    <property type="entry name" value="Ubox"/>
    <property type="match status" value="1"/>
</dbReference>
<dbReference type="PANTHER" id="PTHR43995:SF1">
    <property type="entry name" value="PRE-MRNA-PROCESSING FACTOR 19"/>
    <property type="match status" value="1"/>
</dbReference>
<evidence type="ECO:0000256" key="2">
    <source>
        <dbReference type="ARBA" id="ARBA00004906"/>
    </source>
</evidence>
<evidence type="ECO:0000256" key="16">
    <source>
        <dbReference type="RuleBase" id="RU367101"/>
    </source>
</evidence>
<name>D5GLD4_TUBMM</name>
<evidence type="ECO:0000256" key="1">
    <source>
        <dbReference type="ARBA" id="ARBA00004123"/>
    </source>
</evidence>
<dbReference type="InterPro" id="IPR055340">
    <property type="entry name" value="RING-Ubox_PRP19"/>
</dbReference>
<dbReference type="Gene3D" id="3.30.40.10">
    <property type="entry name" value="Zinc/RING finger domain, C3HC4 (zinc finger)"/>
    <property type="match status" value="1"/>
</dbReference>
<dbReference type="InParanoid" id="D5GLD4"/>
<keyword evidence="11" id="KW-0413">Isomerase</keyword>
<dbReference type="Gene3D" id="2.130.10.10">
    <property type="entry name" value="YVTN repeat-like/Quinoprotein amine dehydrogenase"/>
    <property type="match status" value="1"/>
</dbReference>
<dbReference type="GeneID" id="9186071"/>
<dbReference type="AlphaFoldDB" id="D5GLD4"/>
<comment type="subcellular location">
    <subcellularLocation>
        <location evidence="1 16">Nucleus</location>
    </subcellularLocation>
</comment>
<evidence type="ECO:0000313" key="19">
    <source>
        <dbReference type="EMBL" id="CAZ85327.1"/>
    </source>
</evidence>
<keyword evidence="6 16" id="KW-0808">Transferase</keyword>
<dbReference type="Pfam" id="PF00400">
    <property type="entry name" value="WD40"/>
    <property type="match status" value="2"/>
</dbReference>
<dbReference type="Proteomes" id="UP000006911">
    <property type="component" value="Unassembled WGS sequence"/>
</dbReference>
<dbReference type="SUPFAM" id="SSF50978">
    <property type="entry name" value="WD40 repeat-like"/>
    <property type="match status" value="1"/>
</dbReference>
<evidence type="ECO:0000256" key="12">
    <source>
        <dbReference type="ARBA" id="ARBA00023187"/>
    </source>
</evidence>
<dbReference type="FunFam" id="3.30.40.10:FF:000027">
    <property type="entry name" value="Pre-mRNA-processing factor 19, putative"/>
    <property type="match status" value="1"/>
</dbReference>
<keyword evidence="10 16" id="KW-0833">Ubl conjugation pathway</keyword>
<comment type="similarity">
    <text evidence="3 16">Belongs to the WD repeat PRP19 family.</text>
</comment>
<dbReference type="SUPFAM" id="SSF57850">
    <property type="entry name" value="RING/U-box"/>
    <property type="match status" value="1"/>
</dbReference>
<evidence type="ECO:0000256" key="6">
    <source>
        <dbReference type="ARBA" id="ARBA00022679"/>
    </source>
</evidence>
<evidence type="ECO:0000256" key="17">
    <source>
        <dbReference type="SAM" id="Coils"/>
    </source>
</evidence>
<sequence length="534" mass="57322">MIAKLTSQNNHAKSSAIAKTSSLYEAEKINKPLVHTHKHESSSHPLESNTAQNIMFCAISGEAPTVPVVSSKSGSLFEKRLIEAYIDEHGTDPVSGEDLNTADLIEVKSSKIVRPRPPTLTSIPALLTSFQDEWDSIMLETHKLRSQLVQTRQELSTALYQNDAATRVIARVTKERDEAREALAQLSVVTGSRSSRGPDEMEVDKDGLPSYVRDRIDETMKQLSASRRKRAIPQGWTDAESVSTFQTLRTLETPFSGASSLDLDATGELTLVGGANGSSGIYSLAQEDLATILNASDGAIVDVAWAGRNAITASAGGVLRVWDQQGSDSTTIKAHSGGLKALATHPRDDLLASVGEDKSWVVYDLEASKPVIQAYGEDEISTADFHPDGHLFATGTGSSALIYDIRTTVIGADFKLGGTVSSMSFSENGFWLAIALKGKTDVQIWDLRKITQTKALDIGSRVDTVKWDYTGQYLATGGQAGISVQAYSKSTKSWSEPLRTAVSAVSTAWGNNAASLVAVDSQGVLTWLGIGEES</sequence>
<reference evidence="19 20" key="1">
    <citation type="journal article" date="2010" name="Nature">
        <title>Perigord black truffle genome uncovers evolutionary origins and mechanisms of symbiosis.</title>
        <authorList>
            <person name="Martin F."/>
            <person name="Kohler A."/>
            <person name="Murat C."/>
            <person name="Balestrini R."/>
            <person name="Coutinho P.M."/>
            <person name="Jaillon O."/>
            <person name="Montanini B."/>
            <person name="Morin E."/>
            <person name="Noel B."/>
            <person name="Percudani R."/>
            <person name="Porcel B."/>
            <person name="Rubini A."/>
            <person name="Amicucci A."/>
            <person name="Amselem J."/>
            <person name="Anthouard V."/>
            <person name="Arcioni S."/>
            <person name="Artiguenave F."/>
            <person name="Aury J.M."/>
            <person name="Ballario P."/>
            <person name="Bolchi A."/>
            <person name="Brenna A."/>
            <person name="Brun A."/>
            <person name="Buee M."/>
            <person name="Cantarel B."/>
            <person name="Chevalier G."/>
            <person name="Couloux A."/>
            <person name="Da Silva C."/>
            <person name="Denoeud F."/>
            <person name="Duplessis S."/>
            <person name="Ghignone S."/>
            <person name="Hilselberger B."/>
            <person name="Iotti M."/>
            <person name="Marcais B."/>
            <person name="Mello A."/>
            <person name="Miranda M."/>
            <person name="Pacioni G."/>
            <person name="Quesneville H."/>
            <person name="Riccioni C."/>
            <person name="Ruotolo R."/>
            <person name="Splivallo R."/>
            <person name="Stocchi V."/>
            <person name="Tisserant E."/>
            <person name="Viscomi A.R."/>
            <person name="Zambonelli A."/>
            <person name="Zampieri E."/>
            <person name="Henrissat B."/>
            <person name="Lebrun M.H."/>
            <person name="Paolocci F."/>
            <person name="Bonfante P."/>
            <person name="Ottonello S."/>
            <person name="Wincker P."/>
        </authorList>
    </citation>
    <scope>NUCLEOTIDE SEQUENCE [LARGE SCALE GENOMIC DNA]</scope>
    <source>
        <strain evidence="19 20">Mel28</strain>
    </source>
</reference>
<dbReference type="InterPro" id="IPR038959">
    <property type="entry name" value="Prp19"/>
</dbReference>
<dbReference type="SMART" id="SM00320">
    <property type="entry name" value="WD40"/>
    <property type="match status" value="6"/>
</dbReference>
<evidence type="ECO:0000256" key="11">
    <source>
        <dbReference type="ARBA" id="ARBA00023110"/>
    </source>
</evidence>
<evidence type="ECO:0000256" key="5">
    <source>
        <dbReference type="ARBA" id="ARBA00022664"/>
    </source>
</evidence>
<gene>
    <name evidence="19" type="ORF">GSTUM_00010140001</name>
</gene>
<keyword evidence="4 15" id="KW-0853">WD repeat</keyword>
<keyword evidence="8" id="KW-0677">Repeat</keyword>
<dbReference type="InterPro" id="IPR001680">
    <property type="entry name" value="WD40_rpt"/>
</dbReference>
<comment type="function">
    <text evidence="16">Ubiquitin-protein ligase which is mainly involved pre-mRNA splicing and DNA repair. Required for pre-mRNA splicing as component of the spliceosome.</text>
</comment>
<dbReference type="GO" id="GO:0003755">
    <property type="term" value="F:peptidyl-prolyl cis-trans isomerase activity"/>
    <property type="evidence" value="ECO:0007669"/>
    <property type="project" value="UniProtKB-KW"/>
</dbReference>
<keyword evidence="20" id="KW-1185">Reference proteome</keyword>
<dbReference type="PROSITE" id="PS51698">
    <property type="entry name" value="U_BOX"/>
    <property type="match status" value="1"/>
</dbReference>
<keyword evidence="12 16" id="KW-0508">mRNA splicing</keyword>
<dbReference type="GO" id="GO:0061630">
    <property type="term" value="F:ubiquitin protein ligase activity"/>
    <property type="evidence" value="ECO:0007669"/>
    <property type="project" value="UniProtKB-UniRule"/>
</dbReference>
<keyword evidence="17" id="KW-0175">Coiled coil</keyword>
<dbReference type="GO" id="GO:0000398">
    <property type="term" value="P:mRNA splicing, via spliceosome"/>
    <property type="evidence" value="ECO:0007669"/>
    <property type="project" value="InterPro"/>
</dbReference>
<dbReference type="GO" id="GO:0006281">
    <property type="term" value="P:DNA repair"/>
    <property type="evidence" value="ECO:0007669"/>
    <property type="project" value="UniProtKB-KW"/>
</dbReference>
<dbReference type="InterPro" id="IPR003613">
    <property type="entry name" value="Ubox_domain"/>
</dbReference>
<evidence type="ECO:0000313" key="20">
    <source>
        <dbReference type="Proteomes" id="UP000006911"/>
    </source>
</evidence>
<dbReference type="InterPro" id="IPR013915">
    <property type="entry name" value="Prp19_cc"/>
</dbReference>
<dbReference type="EMBL" id="FN430348">
    <property type="protein sequence ID" value="CAZ85327.1"/>
    <property type="molecule type" value="Genomic_DNA"/>
</dbReference>
<dbReference type="KEGG" id="tml:GSTUM_00010140001"/>
<evidence type="ECO:0000256" key="15">
    <source>
        <dbReference type="PROSITE-ProRule" id="PRU00221"/>
    </source>
</evidence>
<keyword evidence="11" id="KW-0697">Rotamase</keyword>
<dbReference type="STRING" id="656061.D5GLD4"/>
<protein>
    <recommendedName>
        <fullName evidence="16">Pre-mRNA-processing factor 19</fullName>
        <ecNumber evidence="16">2.3.2.27</ecNumber>
    </recommendedName>
</protein>
<dbReference type="RefSeq" id="XP_002841136.1">
    <property type="nucleotide sequence ID" value="XM_002841090.1"/>
</dbReference>
<feature type="coiled-coil region" evidence="17">
    <location>
        <begin position="162"/>
        <end position="189"/>
    </location>
</feature>
<evidence type="ECO:0000259" key="18">
    <source>
        <dbReference type="PROSITE" id="PS51698"/>
    </source>
</evidence>
<dbReference type="GO" id="GO:0070534">
    <property type="term" value="P:protein K63-linked ubiquitination"/>
    <property type="evidence" value="ECO:0007669"/>
    <property type="project" value="UniProtKB-UniRule"/>
</dbReference>
<evidence type="ECO:0000256" key="4">
    <source>
        <dbReference type="ARBA" id="ARBA00022574"/>
    </source>
</evidence>
<dbReference type="Pfam" id="PF08606">
    <property type="entry name" value="Prp19"/>
    <property type="match status" value="1"/>
</dbReference>
<comment type="catalytic activity">
    <reaction evidence="16">
        <text>S-ubiquitinyl-[E2 ubiquitin-conjugating enzyme]-L-cysteine + [acceptor protein]-L-lysine = [E2 ubiquitin-conjugating enzyme]-L-cysteine + N(6)-ubiquitinyl-[acceptor protein]-L-lysine.</text>
        <dbReference type="EC" id="2.3.2.27"/>
    </reaction>
</comment>
<evidence type="ECO:0000256" key="10">
    <source>
        <dbReference type="ARBA" id="ARBA00022786"/>
    </source>
</evidence>